<keyword evidence="1 3" id="KW-0853">WD repeat</keyword>
<evidence type="ECO:0000256" key="3">
    <source>
        <dbReference type="PROSITE-ProRule" id="PRU00221"/>
    </source>
</evidence>
<comment type="caution">
    <text evidence="4">The sequence shown here is derived from an EMBL/GenBank/DDBJ whole genome shotgun (WGS) entry which is preliminary data.</text>
</comment>
<keyword evidence="5" id="KW-1185">Reference proteome</keyword>
<dbReference type="InterPro" id="IPR036322">
    <property type="entry name" value="WD40_repeat_dom_sf"/>
</dbReference>
<evidence type="ECO:0000313" key="5">
    <source>
        <dbReference type="Proteomes" id="UP001152300"/>
    </source>
</evidence>
<dbReference type="Gene3D" id="2.130.10.10">
    <property type="entry name" value="YVTN repeat-like/Quinoprotein amine dehydrogenase"/>
    <property type="match status" value="1"/>
</dbReference>
<proteinExistence type="predicted"/>
<gene>
    <name evidence="4" type="ORF">OCU04_007588</name>
</gene>
<evidence type="ECO:0000256" key="2">
    <source>
        <dbReference type="ARBA" id="ARBA00022737"/>
    </source>
</evidence>
<dbReference type="SUPFAM" id="SSF50978">
    <property type="entry name" value="WD40 repeat-like"/>
    <property type="match status" value="1"/>
</dbReference>
<dbReference type="Pfam" id="PF00400">
    <property type="entry name" value="WD40"/>
    <property type="match status" value="2"/>
</dbReference>
<sequence>MKGHESKIYTIATDGVKVITGSMDKMVRVWDVMTGECQAILEGFTSLVGLLELFPSSLLTADASGVIRLFDNQDYKEIWKVVAHQNAVISMHCHSYKFASGGSDGKVRGWDLSNGKLLQELITSNAVWHVRWIENSLVALFSKDIDNTREVIMKIWTVPP</sequence>
<dbReference type="EMBL" id="JAPEIS010000008">
    <property type="protein sequence ID" value="KAJ8063725.1"/>
    <property type="molecule type" value="Genomic_DNA"/>
</dbReference>
<dbReference type="Proteomes" id="UP001152300">
    <property type="component" value="Unassembled WGS sequence"/>
</dbReference>
<protein>
    <submittedName>
        <fullName evidence="4">Uncharacterized protein</fullName>
    </submittedName>
</protein>
<dbReference type="InterPro" id="IPR001680">
    <property type="entry name" value="WD40_rpt"/>
</dbReference>
<dbReference type="PANTHER" id="PTHR19848">
    <property type="entry name" value="WD40 REPEAT PROTEIN"/>
    <property type="match status" value="1"/>
</dbReference>
<evidence type="ECO:0000256" key="1">
    <source>
        <dbReference type="ARBA" id="ARBA00022574"/>
    </source>
</evidence>
<accession>A0A9X0AJ36</accession>
<dbReference type="PRINTS" id="PR00320">
    <property type="entry name" value="GPROTEINBRPT"/>
</dbReference>
<dbReference type="PROSITE" id="PS50082">
    <property type="entry name" value="WD_REPEATS_2"/>
    <property type="match status" value="2"/>
</dbReference>
<organism evidence="4 5">
    <name type="scientific">Sclerotinia nivalis</name>
    <dbReference type="NCBI Taxonomy" id="352851"/>
    <lineage>
        <taxon>Eukaryota</taxon>
        <taxon>Fungi</taxon>
        <taxon>Dikarya</taxon>
        <taxon>Ascomycota</taxon>
        <taxon>Pezizomycotina</taxon>
        <taxon>Leotiomycetes</taxon>
        <taxon>Helotiales</taxon>
        <taxon>Sclerotiniaceae</taxon>
        <taxon>Sclerotinia</taxon>
    </lineage>
</organism>
<feature type="repeat" description="WD" evidence="3">
    <location>
        <begin position="1"/>
        <end position="40"/>
    </location>
</feature>
<dbReference type="PROSITE" id="PS50294">
    <property type="entry name" value="WD_REPEATS_REGION"/>
    <property type="match status" value="1"/>
</dbReference>
<name>A0A9X0AJ36_9HELO</name>
<dbReference type="InterPro" id="IPR015943">
    <property type="entry name" value="WD40/YVTN_repeat-like_dom_sf"/>
</dbReference>
<dbReference type="InterPro" id="IPR020472">
    <property type="entry name" value="WD40_PAC1"/>
</dbReference>
<dbReference type="AlphaFoldDB" id="A0A9X0AJ36"/>
<reference evidence="4" key="1">
    <citation type="submission" date="2022-11" db="EMBL/GenBank/DDBJ databases">
        <title>Genome Resource of Sclerotinia nivalis Strain SnTB1, a Plant Pathogen Isolated from American Ginseng.</title>
        <authorList>
            <person name="Fan S."/>
        </authorList>
    </citation>
    <scope>NUCLEOTIDE SEQUENCE</scope>
    <source>
        <strain evidence="4">SnTB1</strain>
    </source>
</reference>
<dbReference type="SMART" id="SM00320">
    <property type="entry name" value="WD40"/>
    <property type="match status" value="4"/>
</dbReference>
<dbReference type="PROSITE" id="PS00678">
    <property type="entry name" value="WD_REPEATS_1"/>
    <property type="match status" value="1"/>
</dbReference>
<dbReference type="InterPro" id="IPR019775">
    <property type="entry name" value="WD40_repeat_CS"/>
</dbReference>
<feature type="repeat" description="WD" evidence="3">
    <location>
        <begin position="81"/>
        <end position="120"/>
    </location>
</feature>
<keyword evidence="2" id="KW-0677">Repeat</keyword>
<dbReference type="PANTHER" id="PTHR19848:SF8">
    <property type="entry name" value="F-BOX AND WD REPEAT DOMAIN CONTAINING 7"/>
    <property type="match status" value="1"/>
</dbReference>
<dbReference type="OrthoDB" id="190105at2759"/>
<evidence type="ECO:0000313" key="4">
    <source>
        <dbReference type="EMBL" id="KAJ8063725.1"/>
    </source>
</evidence>